<evidence type="ECO:0000313" key="1">
    <source>
        <dbReference type="EnsemblMetazoa" id="AALB010885-PA"/>
    </source>
</evidence>
<dbReference type="STRING" id="7167.A0A182FWE9"/>
<sequence>MAKDVVRMRTTQKGNMLIELRPCAAVPTKELRSLVQESLGQEAAVRALTQDATIECRNLDSLTTEEELKRVLQEHCGADVVSYLPSEEGSRQHKDSDDKGAHTGRQEATRKTFHQDTLVSRPV</sequence>
<dbReference type="EnsemblMetazoa" id="AALB010885-RA">
    <property type="protein sequence ID" value="AALB010885-PA"/>
    <property type="gene ID" value="AALB010885"/>
</dbReference>
<dbReference type="VEuPathDB" id="VectorBase:AALB010885"/>
<keyword evidence="2" id="KW-1185">Reference proteome</keyword>
<reference evidence="2" key="1">
    <citation type="journal article" date="2017" name="G3 (Bethesda)">
        <title>The Physical Genome Mapping of Anopheles albimanus Corrected Scaffold Misassemblies and Identified Interarm Rearrangements in Genus Anopheles.</title>
        <authorList>
            <person name="Artemov G.N."/>
            <person name="Peery A.N."/>
            <person name="Jiang X."/>
            <person name="Tu Z."/>
            <person name="Stegniy V.N."/>
            <person name="Sharakhova M.V."/>
            <person name="Sharakhov I.V."/>
        </authorList>
    </citation>
    <scope>NUCLEOTIDE SEQUENCE [LARGE SCALE GENOMIC DNA]</scope>
    <source>
        <strain evidence="2">STECLA/ALBI9_A</strain>
    </source>
</reference>
<organism evidence="1 2">
    <name type="scientific">Anopheles albimanus</name>
    <name type="common">New world malaria mosquito</name>
    <dbReference type="NCBI Taxonomy" id="7167"/>
    <lineage>
        <taxon>Eukaryota</taxon>
        <taxon>Metazoa</taxon>
        <taxon>Ecdysozoa</taxon>
        <taxon>Arthropoda</taxon>
        <taxon>Hexapoda</taxon>
        <taxon>Insecta</taxon>
        <taxon>Pterygota</taxon>
        <taxon>Neoptera</taxon>
        <taxon>Endopterygota</taxon>
        <taxon>Diptera</taxon>
        <taxon>Nematocera</taxon>
        <taxon>Culicoidea</taxon>
        <taxon>Culicidae</taxon>
        <taxon>Anophelinae</taxon>
        <taxon>Anopheles</taxon>
    </lineage>
</organism>
<reference evidence="1" key="2">
    <citation type="submission" date="2022-08" db="UniProtKB">
        <authorList>
            <consortium name="EnsemblMetazoa"/>
        </authorList>
    </citation>
    <scope>IDENTIFICATION</scope>
    <source>
        <strain evidence="1">STECLA/ALBI9_A</strain>
    </source>
</reference>
<name>A0A182FWE9_ANOAL</name>
<dbReference type="Proteomes" id="UP000069272">
    <property type="component" value="Unassembled WGS sequence"/>
</dbReference>
<proteinExistence type="predicted"/>
<dbReference type="AlphaFoldDB" id="A0A182FWE9"/>
<evidence type="ECO:0000313" key="2">
    <source>
        <dbReference type="Proteomes" id="UP000069272"/>
    </source>
</evidence>
<accession>A0A182FWE9</accession>
<protein>
    <submittedName>
        <fullName evidence="1">Uncharacterized protein</fullName>
    </submittedName>
</protein>